<dbReference type="PANTHER" id="PTHR35271:SF1">
    <property type="entry name" value="ABC TRANSPORTER, SUBSTRATE-BINDING LIPOPROTEIN"/>
    <property type="match status" value="1"/>
</dbReference>
<protein>
    <submittedName>
        <fullName evidence="2">ABC transporter substrate binding protein</fullName>
    </submittedName>
</protein>
<dbReference type="PANTHER" id="PTHR35271">
    <property type="entry name" value="ABC TRANSPORTER, SUBSTRATE-BINDING LIPOPROTEIN-RELATED"/>
    <property type="match status" value="1"/>
</dbReference>
<evidence type="ECO:0000313" key="3">
    <source>
        <dbReference type="Proteomes" id="UP000182011"/>
    </source>
</evidence>
<dbReference type="Pfam" id="PF04392">
    <property type="entry name" value="ABC_sub_bind"/>
    <property type="match status" value="1"/>
</dbReference>
<dbReference type="EMBL" id="FAOP01000004">
    <property type="protein sequence ID" value="CUU04274.1"/>
    <property type="molecule type" value="Genomic_DNA"/>
</dbReference>
<reference evidence="3 4" key="2">
    <citation type="submission" date="2015-11" db="EMBL/GenBank/DDBJ databases">
        <authorList>
            <person name="Varghese N."/>
        </authorList>
    </citation>
    <scope>NUCLEOTIDE SEQUENCE [LARGE SCALE GENOMIC DNA]</scope>
    <source>
        <strain evidence="1 4">JGI-8</strain>
    </source>
</reference>
<accession>A0A0P1MH15</accession>
<reference evidence="2" key="1">
    <citation type="submission" date="2015-11" db="EMBL/GenBank/DDBJ databases">
        <authorList>
            <person name="Zhang Y."/>
            <person name="Guo Z."/>
        </authorList>
    </citation>
    <scope>NUCLEOTIDE SEQUENCE [LARGE SCALE GENOMIC DNA]</scope>
    <source>
        <strain evidence="2">JGI-4</strain>
    </source>
</reference>
<dbReference type="Proteomes" id="UP000182011">
    <property type="component" value="Unassembled WGS sequence"/>
</dbReference>
<name>A0A0P1M6G1_9BACT</name>
<organism evidence="2 3">
    <name type="scientific">Candidatus Kryptonium thompsonii</name>
    <dbReference type="NCBI Taxonomy" id="1633631"/>
    <lineage>
        <taxon>Bacteria</taxon>
        <taxon>Pseudomonadati</taxon>
        <taxon>Candidatus Kryptoniota</taxon>
        <taxon>Candidatus Kryptonium</taxon>
    </lineage>
</organism>
<dbReference type="EMBL" id="CZVI01000020">
    <property type="protein sequence ID" value="CUS90374.1"/>
    <property type="molecule type" value="Genomic_DNA"/>
</dbReference>
<dbReference type="Gene3D" id="3.40.50.2300">
    <property type="match status" value="1"/>
</dbReference>
<accession>A0A0P1MTF8</accession>
<accession>A0A0P1MXK8</accession>
<keyword evidence="4" id="KW-1185">Reference proteome</keyword>
<dbReference type="STRING" id="1633631.GCA_001442925_00972"/>
<dbReference type="Proteomes" id="UP000182200">
    <property type="component" value="Unassembled WGS sequence"/>
</dbReference>
<accession>A0A0P1LJ14</accession>
<gene>
    <name evidence="2" type="ORF">JGI4_00973</name>
    <name evidence="1" type="ORF">JGI8_01423</name>
</gene>
<proteinExistence type="predicted"/>
<sequence>MKKAIFLLIFFQSLVFAQKGTPLQYLYLMKSFKPEIQKVGVICDLSRNRGIVEKLQRPAFSIGVKIIVVDVRELKDVSRGFEELVNNSVDFIWIFSEDDVSTQPVAREYIFKNALLKKIPVAVSNLELVKEGALFSLEVSGEEIKVYVNNKVASALQLTVPENYKERVQYVAN</sequence>
<dbReference type="RefSeq" id="WP_176693949.1">
    <property type="nucleotide sequence ID" value="NZ_CZVI01000020.1"/>
</dbReference>
<evidence type="ECO:0000313" key="1">
    <source>
        <dbReference type="EMBL" id="CUS90374.1"/>
    </source>
</evidence>
<accession>A0A0S4MZ97</accession>
<accession>A0A0P1M6G1</accession>
<evidence type="ECO:0000313" key="2">
    <source>
        <dbReference type="EMBL" id="CUU04274.1"/>
    </source>
</evidence>
<dbReference type="AlphaFoldDB" id="A0A0P1M6G1"/>
<accession>A0A0P1LMK4</accession>
<evidence type="ECO:0000313" key="4">
    <source>
        <dbReference type="Proteomes" id="UP000182200"/>
    </source>
</evidence>
<accession>A0A0P1P6V3</accession>
<dbReference type="InterPro" id="IPR007487">
    <property type="entry name" value="ABC_transpt-TYRBP-like"/>
</dbReference>